<sequence length="200" mass="22527">MSTSYVLPLAAMCQISKLVQKTAKYGQFNEAEVGTFLKSIVNLSPAQPEDVYDDKWVIKDGYKTLIQQLSPEGEKDVELVKYVGSLMQLERALSANPKALDELANRLKQVERQLLHFDICDSTIVAAFADIYSQVLSPLGQKIQVFGQPDLLKQPSYQHKIRALLLAGIRSAVLWRQLGGKRRQFFFGKKKIIEIAKNSI</sequence>
<dbReference type="KEGG" id="pphe:PP2015_1486"/>
<dbReference type="GO" id="GO:0005886">
    <property type="term" value="C:plasma membrane"/>
    <property type="evidence" value="ECO:0007669"/>
    <property type="project" value="UniProtKB-SubCell"/>
</dbReference>
<dbReference type="InterPro" id="IPR035932">
    <property type="entry name" value="HflD-like_sf"/>
</dbReference>
<dbReference type="SUPFAM" id="SSF101322">
    <property type="entry name" value="YcfC-like"/>
    <property type="match status" value="1"/>
</dbReference>
<keyword evidence="2 4" id="KW-0963">Cytoplasm</keyword>
<dbReference type="Proteomes" id="UP000061457">
    <property type="component" value="Chromosome I"/>
</dbReference>
<dbReference type="PATRIC" id="fig|161398.10.peg.1510"/>
<dbReference type="OrthoDB" id="9812921at2"/>
<dbReference type="EMBL" id="CP013187">
    <property type="protein sequence ID" value="ALO41990.1"/>
    <property type="molecule type" value="Genomic_DNA"/>
</dbReference>
<dbReference type="PANTHER" id="PTHR38100">
    <property type="entry name" value="HIGH FREQUENCY LYSOGENIZATION PROTEIN HFLD"/>
    <property type="match status" value="1"/>
</dbReference>
<reference evidence="5 6" key="1">
    <citation type="submission" date="2015-11" db="EMBL/GenBank/DDBJ databases">
        <authorList>
            <person name="Zhang Y."/>
            <person name="Guo Z."/>
        </authorList>
    </citation>
    <scope>NUCLEOTIDE SEQUENCE [LARGE SCALE GENOMIC DNA]</scope>
    <source>
        <strain evidence="5 6">KCTC 12086</strain>
    </source>
</reference>
<dbReference type="NCBIfam" id="NF001246">
    <property type="entry name" value="PRK00218.1-2"/>
    <property type="match status" value="1"/>
</dbReference>
<organism evidence="5 6">
    <name type="scientific">Pseudoalteromonas phenolica</name>
    <dbReference type="NCBI Taxonomy" id="161398"/>
    <lineage>
        <taxon>Bacteria</taxon>
        <taxon>Pseudomonadati</taxon>
        <taxon>Pseudomonadota</taxon>
        <taxon>Gammaproteobacteria</taxon>
        <taxon>Alteromonadales</taxon>
        <taxon>Pseudoalteromonadaceae</taxon>
        <taxon>Pseudoalteromonas</taxon>
    </lineage>
</organism>
<dbReference type="GO" id="GO:0005737">
    <property type="term" value="C:cytoplasm"/>
    <property type="evidence" value="ECO:0007669"/>
    <property type="project" value="UniProtKB-SubCell"/>
</dbReference>
<dbReference type="Gene3D" id="1.10.3890.10">
    <property type="entry name" value="HflD-like"/>
    <property type="match status" value="1"/>
</dbReference>
<protein>
    <recommendedName>
        <fullName evidence="4">High frequency lysogenization protein HflD homolog</fullName>
    </recommendedName>
</protein>
<dbReference type="RefSeq" id="WP_058029680.1">
    <property type="nucleotide sequence ID" value="NZ_CP013187.1"/>
</dbReference>
<comment type="similarity">
    <text evidence="4">Belongs to the HflD family.</text>
</comment>
<proteinExistence type="inferred from homology"/>
<dbReference type="PANTHER" id="PTHR38100:SF1">
    <property type="entry name" value="HIGH FREQUENCY LYSOGENIZATION PROTEIN HFLD"/>
    <property type="match status" value="1"/>
</dbReference>
<dbReference type="HAMAP" id="MF_00695">
    <property type="entry name" value="HflD_protein"/>
    <property type="match status" value="1"/>
</dbReference>
<keyword evidence="1 4" id="KW-1003">Cell membrane</keyword>
<name>A0A0S2K115_9GAMM</name>
<evidence type="ECO:0000256" key="1">
    <source>
        <dbReference type="ARBA" id="ARBA00022475"/>
    </source>
</evidence>
<keyword evidence="6" id="KW-1185">Reference proteome</keyword>
<dbReference type="InterPro" id="IPR007451">
    <property type="entry name" value="HflD"/>
</dbReference>
<evidence type="ECO:0000313" key="5">
    <source>
        <dbReference type="EMBL" id="ALO41990.1"/>
    </source>
</evidence>
<evidence type="ECO:0000256" key="4">
    <source>
        <dbReference type="HAMAP-Rule" id="MF_00695"/>
    </source>
</evidence>
<evidence type="ECO:0000256" key="3">
    <source>
        <dbReference type="ARBA" id="ARBA00023136"/>
    </source>
</evidence>
<dbReference type="AlphaFoldDB" id="A0A0S2K115"/>
<keyword evidence="3 4" id="KW-0472">Membrane</keyword>
<gene>
    <name evidence="4" type="primary">hflD</name>
    <name evidence="5" type="ORF">PP2015_1486</name>
</gene>
<dbReference type="STRING" id="161398.PP2015_1486"/>
<evidence type="ECO:0000313" key="6">
    <source>
        <dbReference type="Proteomes" id="UP000061457"/>
    </source>
</evidence>
<accession>A0A0S2K115</accession>
<evidence type="ECO:0000256" key="2">
    <source>
        <dbReference type="ARBA" id="ARBA00022490"/>
    </source>
</evidence>
<dbReference type="Pfam" id="PF04356">
    <property type="entry name" value="DUF489"/>
    <property type="match status" value="1"/>
</dbReference>
<comment type="subcellular location">
    <subcellularLocation>
        <location evidence="4">Cytoplasm</location>
    </subcellularLocation>
    <subcellularLocation>
        <location evidence="4">Cell membrane</location>
        <topology evidence="4">Peripheral membrane protein</topology>
        <orientation evidence="4">Cytoplasmic side</orientation>
    </subcellularLocation>
</comment>